<dbReference type="Gene3D" id="3.10.450.50">
    <property type="match status" value="1"/>
</dbReference>
<dbReference type="AlphaFoldDB" id="A0A7G8BJ02"/>
<accession>A0A7G8BJ02</accession>
<evidence type="ECO:0008006" key="4">
    <source>
        <dbReference type="Google" id="ProtNLM"/>
    </source>
</evidence>
<dbReference type="RefSeq" id="WP_186743476.1">
    <property type="nucleotide sequence ID" value="NZ_CP060394.1"/>
</dbReference>
<protein>
    <recommendedName>
        <fullName evidence="4">DUF4440 domain-containing protein</fullName>
    </recommendedName>
</protein>
<dbReference type="KEGG" id="adin:H7849_00360"/>
<name>A0A7G8BJ02_9BACT</name>
<feature type="signal peptide" evidence="1">
    <location>
        <begin position="1"/>
        <end position="21"/>
    </location>
</feature>
<evidence type="ECO:0000313" key="2">
    <source>
        <dbReference type="EMBL" id="QNI32522.1"/>
    </source>
</evidence>
<dbReference type="EMBL" id="CP060394">
    <property type="protein sequence ID" value="QNI32522.1"/>
    <property type="molecule type" value="Genomic_DNA"/>
</dbReference>
<dbReference type="Proteomes" id="UP000515312">
    <property type="component" value="Chromosome"/>
</dbReference>
<evidence type="ECO:0000313" key="3">
    <source>
        <dbReference type="Proteomes" id="UP000515312"/>
    </source>
</evidence>
<keyword evidence="1" id="KW-0732">Signal</keyword>
<organism evidence="2 3">
    <name type="scientific">Alloacidobacterium dinghuense</name>
    <dbReference type="NCBI Taxonomy" id="2763107"/>
    <lineage>
        <taxon>Bacteria</taxon>
        <taxon>Pseudomonadati</taxon>
        <taxon>Acidobacteriota</taxon>
        <taxon>Terriglobia</taxon>
        <taxon>Terriglobales</taxon>
        <taxon>Acidobacteriaceae</taxon>
        <taxon>Alloacidobacterium</taxon>
    </lineage>
</organism>
<sequence>MRTKLLLVAACTLLYAPFSHAQTATTCPSTKTIDELIKAIDDAVSGPGDKDRTCMRQLFVSDGRLIPIAKAKDGSIAARILTVDDWINRVKARGSEPFYEHQIKYSTEVYDNLAHLWSTYEIRPTPDGKVEVRGINSIQAAFNGTEWKAVEIAWQAETSDTPIPQKYLP</sequence>
<gene>
    <name evidence="2" type="ORF">H7849_00360</name>
</gene>
<feature type="chain" id="PRO_5028973502" description="DUF4440 domain-containing protein" evidence="1">
    <location>
        <begin position="22"/>
        <end position="169"/>
    </location>
</feature>
<reference evidence="2 3" key="1">
    <citation type="submission" date="2020-08" db="EMBL/GenBank/DDBJ databases">
        <title>Edaphobacter telluris sp. nov. and Acidobacterium dinghuensis sp. nov., two acidobacteria isolated from forest soil.</title>
        <authorList>
            <person name="Fu J."/>
            <person name="Qiu L."/>
        </authorList>
    </citation>
    <scope>NUCLEOTIDE SEQUENCE [LARGE SCALE GENOMIC DNA]</scope>
    <source>
        <strain evidence="2">4Y35</strain>
    </source>
</reference>
<evidence type="ECO:0000256" key="1">
    <source>
        <dbReference type="SAM" id="SignalP"/>
    </source>
</evidence>
<proteinExistence type="predicted"/>
<keyword evidence="3" id="KW-1185">Reference proteome</keyword>